<evidence type="ECO:0000259" key="1">
    <source>
        <dbReference type="SMART" id="SM00346"/>
    </source>
</evidence>
<dbReference type="AlphaFoldDB" id="A0A2J7ZA73"/>
<dbReference type="Proteomes" id="UP000236520">
    <property type="component" value="Unassembled WGS sequence"/>
</dbReference>
<comment type="caution">
    <text evidence="2">The sequence shown here is derived from an EMBL/GenBank/DDBJ whole genome shotgun (WGS) entry which is preliminary data.</text>
</comment>
<dbReference type="GO" id="GO:0003700">
    <property type="term" value="F:DNA-binding transcription factor activity"/>
    <property type="evidence" value="ECO:0007669"/>
    <property type="project" value="TreeGrafter"/>
</dbReference>
<dbReference type="Pfam" id="PF09339">
    <property type="entry name" value="HTH_IclR"/>
    <property type="match status" value="1"/>
</dbReference>
<dbReference type="InterPro" id="IPR036388">
    <property type="entry name" value="WH-like_DNA-bd_sf"/>
</dbReference>
<sequence length="280" mass="30927">MRPRVLRALEWLACQGEMMTITDPDMVQSQVGVLNKVSAILAVLEEGPAHLETVISETGLKRPTVRRLVLAMQELGLVEADQQEQFIVGPRLIRLARAAHQAIVHRELRQQLSALRATTGVRSVRLERRCDDQRICMAEDPRLNSAATDRKPARVAAMGDDPVSRVFLAWQELSQGREVWRDAAAECSAIRCRGWVQGVADGGLVLAVAVRGRDGELAAVLSLSSRFQRTRREASYGHEVITVAIEAAARISHHLRANETTGLVEGLEDRAQRVGPRSVE</sequence>
<accession>A0A2J7ZA73</accession>
<protein>
    <recommendedName>
        <fullName evidence="1">HTH iclR-type domain-containing protein</fullName>
    </recommendedName>
</protein>
<dbReference type="Gene3D" id="1.10.10.10">
    <property type="entry name" value="Winged helix-like DNA-binding domain superfamily/Winged helix DNA-binding domain"/>
    <property type="match status" value="1"/>
</dbReference>
<dbReference type="SUPFAM" id="SSF55781">
    <property type="entry name" value="GAF domain-like"/>
    <property type="match status" value="1"/>
</dbReference>
<dbReference type="PANTHER" id="PTHR30136:SF39">
    <property type="entry name" value="TRANSCRIPTIONAL REGULATORY PROTEIN"/>
    <property type="match status" value="1"/>
</dbReference>
<dbReference type="EMBL" id="LJIW01000001">
    <property type="protein sequence ID" value="PNG97172.1"/>
    <property type="molecule type" value="Genomic_DNA"/>
</dbReference>
<gene>
    <name evidence="2" type="ORF">SMF913_13197</name>
</gene>
<proteinExistence type="predicted"/>
<dbReference type="SMART" id="SM00346">
    <property type="entry name" value="HTH_ICLR"/>
    <property type="match status" value="1"/>
</dbReference>
<feature type="domain" description="HTH iclR-type" evidence="1">
    <location>
        <begin position="31"/>
        <end position="117"/>
    </location>
</feature>
<evidence type="ECO:0000313" key="3">
    <source>
        <dbReference type="Proteomes" id="UP000236520"/>
    </source>
</evidence>
<dbReference type="SUPFAM" id="SSF46785">
    <property type="entry name" value="Winged helix' DNA-binding domain"/>
    <property type="match status" value="1"/>
</dbReference>
<dbReference type="PANTHER" id="PTHR30136">
    <property type="entry name" value="HELIX-TURN-HELIX TRANSCRIPTIONAL REGULATOR, ICLR FAMILY"/>
    <property type="match status" value="1"/>
</dbReference>
<dbReference type="InterPro" id="IPR050707">
    <property type="entry name" value="HTH_MetabolicPath_Reg"/>
</dbReference>
<dbReference type="InterPro" id="IPR005471">
    <property type="entry name" value="Tscrpt_reg_IclR_N"/>
</dbReference>
<dbReference type="InterPro" id="IPR036390">
    <property type="entry name" value="WH_DNA-bd_sf"/>
</dbReference>
<keyword evidence="3" id="KW-1185">Reference proteome</keyword>
<reference evidence="2 3" key="1">
    <citation type="submission" date="2015-09" db="EMBL/GenBank/DDBJ databases">
        <title>Genome sequence, genome mining and natural product profiling of a biocontrol bacterium Streptomyces malaysiensis F913.</title>
        <authorList>
            <person name="Xu Y."/>
            <person name="Wei J."/>
            <person name="Xie J."/>
            <person name="Li T."/>
            <person name="Zhou Z."/>
        </authorList>
    </citation>
    <scope>NUCLEOTIDE SEQUENCE [LARGE SCALE GENOMIC DNA]</scope>
    <source>
        <strain evidence="2 3">F913</strain>
    </source>
</reference>
<dbReference type="GO" id="GO:0003677">
    <property type="term" value="F:DNA binding"/>
    <property type="evidence" value="ECO:0007669"/>
    <property type="project" value="InterPro"/>
</dbReference>
<evidence type="ECO:0000313" key="2">
    <source>
        <dbReference type="EMBL" id="PNG97172.1"/>
    </source>
</evidence>
<dbReference type="GO" id="GO:0045892">
    <property type="term" value="P:negative regulation of DNA-templated transcription"/>
    <property type="evidence" value="ECO:0007669"/>
    <property type="project" value="TreeGrafter"/>
</dbReference>
<name>A0A2J7ZA73_STRMQ</name>
<organism evidence="2 3">
    <name type="scientific">Streptomyces malaysiensis</name>
    <dbReference type="NCBI Taxonomy" id="92644"/>
    <lineage>
        <taxon>Bacteria</taxon>
        <taxon>Bacillati</taxon>
        <taxon>Actinomycetota</taxon>
        <taxon>Actinomycetes</taxon>
        <taxon>Kitasatosporales</taxon>
        <taxon>Streptomycetaceae</taxon>
        <taxon>Streptomyces</taxon>
        <taxon>Streptomyces violaceusniger group</taxon>
    </lineage>
</organism>